<gene>
    <name evidence="1" type="ORF">CEXT_356021</name>
</gene>
<dbReference type="EMBL" id="BPLR01007053">
    <property type="protein sequence ID" value="GIY14275.1"/>
    <property type="molecule type" value="Genomic_DNA"/>
</dbReference>
<protein>
    <submittedName>
        <fullName evidence="1">Uncharacterized protein</fullName>
    </submittedName>
</protein>
<evidence type="ECO:0000313" key="2">
    <source>
        <dbReference type="Proteomes" id="UP001054945"/>
    </source>
</evidence>
<organism evidence="1 2">
    <name type="scientific">Caerostris extrusa</name>
    <name type="common">Bark spider</name>
    <name type="synonym">Caerostris bankana</name>
    <dbReference type="NCBI Taxonomy" id="172846"/>
    <lineage>
        <taxon>Eukaryota</taxon>
        <taxon>Metazoa</taxon>
        <taxon>Ecdysozoa</taxon>
        <taxon>Arthropoda</taxon>
        <taxon>Chelicerata</taxon>
        <taxon>Arachnida</taxon>
        <taxon>Araneae</taxon>
        <taxon>Araneomorphae</taxon>
        <taxon>Entelegynae</taxon>
        <taxon>Araneoidea</taxon>
        <taxon>Araneidae</taxon>
        <taxon>Caerostris</taxon>
    </lineage>
</organism>
<comment type="caution">
    <text evidence="1">The sequence shown here is derived from an EMBL/GenBank/DDBJ whole genome shotgun (WGS) entry which is preliminary data.</text>
</comment>
<dbReference type="Proteomes" id="UP001054945">
    <property type="component" value="Unassembled WGS sequence"/>
</dbReference>
<keyword evidence="2" id="KW-1185">Reference proteome</keyword>
<evidence type="ECO:0000313" key="1">
    <source>
        <dbReference type="EMBL" id="GIY14275.1"/>
    </source>
</evidence>
<reference evidence="1 2" key="1">
    <citation type="submission" date="2021-06" db="EMBL/GenBank/DDBJ databases">
        <title>Caerostris extrusa draft genome.</title>
        <authorList>
            <person name="Kono N."/>
            <person name="Arakawa K."/>
        </authorList>
    </citation>
    <scope>NUCLEOTIDE SEQUENCE [LARGE SCALE GENOMIC DNA]</scope>
</reference>
<sequence>MLLHGLKKLRKRTRPECRCVAFITLRSKPYGWIFLSTPISKEDIIATIGVTQMTTLNGSMPSLLWGRPFLSSSSWCNDLMDGIVWAIPGPGNLTLLQDYYRGRKLVR</sequence>
<accession>A0AAV4QYE2</accession>
<dbReference type="AlphaFoldDB" id="A0AAV4QYE2"/>
<proteinExistence type="predicted"/>
<name>A0AAV4QYE2_CAEEX</name>